<evidence type="ECO:0000256" key="3">
    <source>
        <dbReference type="SAM" id="SignalP"/>
    </source>
</evidence>
<dbReference type="PANTHER" id="PTHR47235">
    <property type="entry name" value="BLR6548 PROTEIN"/>
    <property type="match status" value="1"/>
</dbReference>
<accession>A0A8J7K2Q4</accession>
<comment type="caution">
    <text evidence="5">The sequence shown here is derived from an EMBL/GenBank/DDBJ whole genome shotgun (WGS) entry which is preliminary data.</text>
</comment>
<organism evidence="5 6">
    <name type="scientific">Chitinilyticum piscinae</name>
    <dbReference type="NCBI Taxonomy" id="2866724"/>
    <lineage>
        <taxon>Bacteria</taxon>
        <taxon>Pseudomonadati</taxon>
        <taxon>Pseudomonadota</taxon>
        <taxon>Betaproteobacteria</taxon>
        <taxon>Neisseriales</taxon>
        <taxon>Chitinibacteraceae</taxon>
        <taxon>Chitinilyticum</taxon>
    </lineage>
</organism>
<proteinExistence type="inferred from homology"/>
<dbReference type="Gene3D" id="3.40.50.2300">
    <property type="match status" value="2"/>
</dbReference>
<dbReference type="SUPFAM" id="SSF53822">
    <property type="entry name" value="Periplasmic binding protein-like I"/>
    <property type="match status" value="1"/>
</dbReference>
<evidence type="ECO:0000256" key="2">
    <source>
        <dbReference type="ARBA" id="ARBA00022729"/>
    </source>
</evidence>
<keyword evidence="6" id="KW-1185">Reference proteome</keyword>
<comment type="similarity">
    <text evidence="1">Belongs to the leucine-binding protein family.</text>
</comment>
<dbReference type="Pfam" id="PF13458">
    <property type="entry name" value="Peripla_BP_6"/>
    <property type="match status" value="1"/>
</dbReference>
<protein>
    <submittedName>
        <fullName evidence="5">ABC transporter substrate-binding protein</fullName>
    </submittedName>
</protein>
<feature type="domain" description="Leucine-binding protein" evidence="4">
    <location>
        <begin position="23"/>
        <end position="345"/>
    </location>
</feature>
<evidence type="ECO:0000313" key="6">
    <source>
        <dbReference type="Proteomes" id="UP000604481"/>
    </source>
</evidence>
<dbReference type="EMBL" id="JADFUA010000009">
    <property type="protein sequence ID" value="MBE9610357.1"/>
    <property type="molecule type" value="Genomic_DNA"/>
</dbReference>
<reference evidence="5 6" key="1">
    <citation type="submission" date="2020-10" db="EMBL/GenBank/DDBJ databases">
        <title>The genome sequence of Chitinilyticum litopenaei 4Y14.</title>
        <authorList>
            <person name="Liu Y."/>
        </authorList>
    </citation>
    <scope>NUCLEOTIDE SEQUENCE [LARGE SCALE GENOMIC DNA]</scope>
    <source>
        <strain evidence="5 6">4Y14</strain>
    </source>
</reference>
<name>A0A8J7K2Q4_9NEIS</name>
<evidence type="ECO:0000256" key="1">
    <source>
        <dbReference type="ARBA" id="ARBA00010062"/>
    </source>
</evidence>
<dbReference type="InterPro" id="IPR028081">
    <property type="entry name" value="Leu-bd"/>
</dbReference>
<gene>
    <name evidence="5" type="ORF">INR99_13535</name>
</gene>
<sequence length="373" mass="39871">MIVIRKLILCASLAISPLALADLTIGQSVPTTGIAADTGKALAIGAAMYFSRVNAQGGINGEMINHVVLDDAYDAKRAISNTRTLVEKENALALVSYFGTGTGTELTQTRTLENANIALVGIYSGAQSVRSNPNIFHTRASYAEEVEKTIQLLTTHLGVTRIGIVAQNDGFGQDGVDAVKAALAKRKLQAVGEVRYDKNSGNVAQAAKDMAKLNPEAVLLVAISQPAARFLKQYRELGASSQIYSLSPVQYEEVDKAITRKLAHGLGISQVFPYPNDARLRLIREFQADSAAMVNKGEYPTYALLEGYISARLAVDALRRAGKAPSRESVMKSMQSLGRADLGGFVLDYSNGKRNGSSFVELTMVAPSGGLTR</sequence>
<evidence type="ECO:0000313" key="5">
    <source>
        <dbReference type="EMBL" id="MBE9610357.1"/>
    </source>
</evidence>
<dbReference type="RefSeq" id="WP_194116889.1">
    <property type="nucleotide sequence ID" value="NZ_JADFUA010000009.1"/>
</dbReference>
<keyword evidence="2 3" id="KW-0732">Signal</keyword>
<dbReference type="AlphaFoldDB" id="A0A8J7K2Q4"/>
<dbReference type="InterPro" id="IPR028082">
    <property type="entry name" value="Peripla_BP_I"/>
</dbReference>
<feature type="signal peptide" evidence="3">
    <location>
        <begin position="1"/>
        <end position="21"/>
    </location>
</feature>
<evidence type="ECO:0000259" key="4">
    <source>
        <dbReference type="Pfam" id="PF13458"/>
    </source>
</evidence>
<dbReference type="PANTHER" id="PTHR47235:SF1">
    <property type="entry name" value="BLR6548 PROTEIN"/>
    <property type="match status" value="1"/>
</dbReference>
<dbReference type="CDD" id="cd06326">
    <property type="entry name" value="PBP1_ABC_ligand_binding-like"/>
    <property type="match status" value="1"/>
</dbReference>
<feature type="chain" id="PRO_5035213661" evidence="3">
    <location>
        <begin position="22"/>
        <end position="373"/>
    </location>
</feature>
<dbReference type="Proteomes" id="UP000604481">
    <property type="component" value="Unassembled WGS sequence"/>
</dbReference>